<gene>
    <name evidence="1" type="ORF">DSO57_1036506</name>
</gene>
<reference evidence="1" key="1">
    <citation type="submission" date="2022-04" db="EMBL/GenBank/DDBJ databases">
        <title>Genome of the entomopathogenic fungus Entomophthora muscae.</title>
        <authorList>
            <person name="Elya C."/>
            <person name="Lovett B.R."/>
            <person name="Lee E."/>
            <person name="Macias A.M."/>
            <person name="Hajek A.E."/>
            <person name="De Bivort B.L."/>
            <person name="Kasson M.T."/>
            <person name="De Fine Licht H.H."/>
            <person name="Stajich J.E."/>
        </authorList>
    </citation>
    <scope>NUCLEOTIDE SEQUENCE</scope>
    <source>
        <strain evidence="1">Berkeley</strain>
    </source>
</reference>
<proteinExistence type="predicted"/>
<dbReference type="EMBL" id="QTSX02001063">
    <property type="protein sequence ID" value="KAJ9083254.1"/>
    <property type="molecule type" value="Genomic_DNA"/>
</dbReference>
<evidence type="ECO:0000313" key="2">
    <source>
        <dbReference type="Proteomes" id="UP001165960"/>
    </source>
</evidence>
<accession>A0ACC2U8L9</accession>
<evidence type="ECO:0000313" key="1">
    <source>
        <dbReference type="EMBL" id="KAJ9083254.1"/>
    </source>
</evidence>
<protein>
    <submittedName>
        <fullName evidence="1">Uncharacterized protein</fullName>
    </submittedName>
</protein>
<keyword evidence="2" id="KW-1185">Reference proteome</keyword>
<name>A0ACC2U8L9_9FUNG</name>
<comment type="caution">
    <text evidence="1">The sequence shown here is derived from an EMBL/GenBank/DDBJ whole genome shotgun (WGS) entry which is preliminary data.</text>
</comment>
<organism evidence="1 2">
    <name type="scientific">Entomophthora muscae</name>
    <dbReference type="NCBI Taxonomy" id="34485"/>
    <lineage>
        <taxon>Eukaryota</taxon>
        <taxon>Fungi</taxon>
        <taxon>Fungi incertae sedis</taxon>
        <taxon>Zoopagomycota</taxon>
        <taxon>Entomophthoromycotina</taxon>
        <taxon>Entomophthoromycetes</taxon>
        <taxon>Entomophthorales</taxon>
        <taxon>Entomophthoraceae</taxon>
        <taxon>Entomophthora</taxon>
    </lineage>
</organism>
<sequence length="73" mass="8178">MAAAARESPTVSLRSLLSRTRRISGPAARFFGFAALSVESTHKNTLGQGVINVYLWIGFNHYISPFCPLRRRR</sequence>
<dbReference type="Proteomes" id="UP001165960">
    <property type="component" value="Unassembled WGS sequence"/>
</dbReference>